<evidence type="ECO:0000256" key="1">
    <source>
        <dbReference type="SAM" id="MobiDB-lite"/>
    </source>
</evidence>
<name>A0ABD5Z4H4_9EURY</name>
<dbReference type="EMBL" id="JBHTAR010000011">
    <property type="protein sequence ID" value="MFC7200139.1"/>
    <property type="molecule type" value="Genomic_DNA"/>
</dbReference>
<dbReference type="RefSeq" id="WP_279530058.1">
    <property type="nucleotide sequence ID" value="NZ_CP122312.1"/>
</dbReference>
<dbReference type="AlphaFoldDB" id="A0ABD5Z4H4"/>
<dbReference type="Pfam" id="PF24018">
    <property type="entry name" value="DUF7331"/>
    <property type="match status" value="1"/>
</dbReference>
<feature type="compositionally biased region" description="Basic and acidic residues" evidence="1">
    <location>
        <begin position="1"/>
        <end position="16"/>
    </location>
</feature>
<evidence type="ECO:0000313" key="2">
    <source>
        <dbReference type="EMBL" id="MFC7200139.1"/>
    </source>
</evidence>
<organism evidence="2 3">
    <name type="scientific">Halospeciosus flavus</name>
    <dbReference type="NCBI Taxonomy" id="3032283"/>
    <lineage>
        <taxon>Archaea</taxon>
        <taxon>Methanobacteriati</taxon>
        <taxon>Methanobacteriota</taxon>
        <taxon>Stenosarchaea group</taxon>
        <taxon>Halobacteria</taxon>
        <taxon>Halobacteriales</taxon>
        <taxon>Halobacteriaceae</taxon>
        <taxon>Halospeciosus</taxon>
    </lineage>
</organism>
<accession>A0ABD5Z4H4</accession>
<keyword evidence="3" id="KW-1185">Reference proteome</keyword>
<reference evidence="2 3" key="1">
    <citation type="journal article" date="2019" name="Int. J. Syst. Evol. Microbiol.">
        <title>The Global Catalogue of Microorganisms (GCM) 10K type strain sequencing project: providing services to taxonomists for standard genome sequencing and annotation.</title>
        <authorList>
            <consortium name="The Broad Institute Genomics Platform"/>
            <consortium name="The Broad Institute Genome Sequencing Center for Infectious Disease"/>
            <person name="Wu L."/>
            <person name="Ma J."/>
        </authorList>
    </citation>
    <scope>NUCLEOTIDE SEQUENCE [LARGE SCALE GENOMIC DNA]</scope>
    <source>
        <strain evidence="2 3">XZGYJ-43</strain>
    </source>
</reference>
<protein>
    <submittedName>
        <fullName evidence="2">Uncharacterized protein</fullName>
    </submittedName>
</protein>
<dbReference type="InterPro" id="IPR055755">
    <property type="entry name" value="DUF7331"/>
</dbReference>
<feature type="region of interest" description="Disordered" evidence="1">
    <location>
        <begin position="1"/>
        <end position="27"/>
    </location>
</feature>
<sequence>MSDRATSSDELGRNDLPEAEGDEFPEVEVYETEDGVVLYDSDNPLAWLKASNAQPLADLR</sequence>
<evidence type="ECO:0000313" key="3">
    <source>
        <dbReference type="Proteomes" id="UP001596447"/>
    </source>
</evidence>
<gene>
    <name evidence="2" type="ORF">ACFQJ9_12085</name>
</gene>
<proteinExistence type="predicted"/>
<comment type="caution">
    <text evidence="2">The sequence shown here is derived from an EMBL/GenBank/DDBJ whole genome shotgun (WGS) entry which is preliminary data.</text>
</comment>
<dbReference type="Proteomes" id="UP001596447">
    <property type="component" value="Unassembled WGS sequence"/>
</dbReference>
<feature type="compositionally biased region" description="Acidic residues" evidence="1">
    <location>
        <begin position="17"/>
        <end position="27"/>
    </location>
</feature>